<evidence type="ECO:0000313" key="2">
    <source>
        <dbReference type="Proteomes" id="UP001163321"/>
    </source>
</evidence>
<proteinExistence type="predicted"/>
<reference evidence="1 2" key="1">
    <citation type="journal article" date="2022" name="bioRxiv">
        <title>The genome of the oomycete Peronosclerospora sorghi, a cosmopolitan pathogen of maize and sorghum, is inflated with dispersed pseudogenes.</title>
        <authorList>
            <person name="Fletcher K."/>
            <person name="Martin F."/>
            <person name="Isakeit T."/>
            <person name="Cavanaugh K."/>
            <person name="Magill C."/>
            <person name="Michelmore R."/>
        </authorList>
    </citation>
    <scope>NUCLEOTIDE SEQUENCE [LARGE SCALE GENOMIC DNA]</scope>
    <source>
        <strain evidence="1">P6</strain>
    </source>
</reference>
<protein>
    <submittedName>
        <fullName evidence="1">Uncharacterized protein</fullName>
    </submittedName>
</protein>
<dbReference type="EMBL" id="CM047591">
    <property type="protein sequence ID" value="KAI9918519.1"/>
    <property type="molecule type" value="Genomic_DNA"/>
</dbReference>
<gene>
    <name evidence="1" type="ORF">PsorP6_011964</name>
</gene>
<accession>A0ACC0WI67</accession>
<evidence type="ECO:0000313" key="1">
    <source>
        <dbReference type="EMBL" id="KAI9918519.1"/>
    </source>
</evidence>
<comment type="caution">
    <text evidence="1">The sequence shown here is derived from an EMBL/GenBank/DDBJ whole genome shotgun (WGS) entry which is preliminary data.</text>
</comment>
<organism evidence="1 2">
    <name type="scientific">Peronosclerospora sorghi</name>
    <dbReference type="NCBI Taxonomy" id="230839"/>
    <lineage>
        <taxon>Eukaryota</taxon>
        <taxon>Sar</taxon>
        <taxon>Stramenopiles</taxon>
        <taxon>Oomycota</taxon>
        <taxon>Peronosporomycetes</taxon>
        <taxon>Peronosporales</taxon>
        <taxon>Peronosporaceae</taxon>
        <taxon>Peronosclerospora</taxon>
    </lineage>
</organism>
<name>A0ACC0WI67_9STRA</name>
<keyword evidence="2" id="KW-1185">Reference proteome</keyword>
<dbReference type="Proteomes" id="UP001163321">
    <property type="component" value="Chromosome 12"/>
</dbReference>
<sequence>MVAYADALIFILHKGLFVIDSPEAFPEPYNIVSSAPLPSVMSHSLIKIRTAVLSELHGQYTQRLQRTGWTQAQINQVKQDHRDLLSAYRGEPVFKMITVRTRTRVSTTAERCAKAGSTITRVFSRSGYHVPKHRKRVGIFLPDWIRERRVPQLADRLLIGRYTA</sequence>